<evidence type="ECO:0000256" key="3">
    <source>
        <dbReference type="ARBA" id="ARBA00022692"/>
    </source>
</evidence>
<evidence type="ECO:0000313" key="8">
    <source>
        <dbReference type="EMBL" id="QBB70828.1"/>
    </source>
</evidence>
<keyword evidence="4 6" id="KW-1133">Transmembrane helix</keyword>
<keyword evidence="9" id="KW-1185">Reference proteome</keyword>
<reference evidence="8 9" key="1">
    <citation type="submission" date="2019-01" db="EMBL/GenBank/DDBJ databases">
        <title>Pseudolysobacter antarctica gen. nov., sp. nov., isolated from Fildes Peninsula, Antarctica.</title>
        <authorList>
            <person name="Wei Z."/>
            <person name="Peng F."/>
        </authorList>
    </citation>
    <scope>NUCLEOTIDE SEQUENCE [LARGE SCALE GENOMIC DNA]</scope>
    <source>
        <strain evidence="8 9">AQ6-296</strain>
    </source>
</reference>
<evidence type="ECO:0000256" key="2">
    <source>
        <dbReference type="ARBA" id="ARBA00022475"/>
    </source>
</evidence>
<evidence type="ECO:0000256" key="6">
    <source>
        <dbReference type="SAM" id="Phobius"/>
    </source>
</evidence>
<organism evidence="8 9">
    <name type="scientific">Pseudolysobacter antarcticus</name>
    <dbReference type="NCBI Taxonomy" id="2511995"/>
    <lineage>
        <taxon>Bacteria</taxon>
        <taxon>Pseudomonadati</taxon>
        <taxon>Pseudomonadota</taxon>
        <taxon>Gammaproteobacteria</taxon>
        <taxon>Lysobacterales</taxon>
        <taxon>Rhodanobacteraceae</taxon>
        <taxon>Pseudolysobacter</taxon>
    </lineage>
</organism>
<keyword evidence="5 6" id="KW-0472">Membrane</keyword>
<dbReference type="KEGG" id="xbc:ELE36_10940"/>
<dbReference type="Pfam" id="PF06271">
    <property type="entry name" value="RDD"/>
    <property type="match status" value="1"/>
</dbReference>
<dbReference type="GO" id="GO:0005886">
    <property type="term" value="C:plasma membrane"/>
    <property type="evidence" value="ECO:0007669"/>
    <property type="project" value="UniProtKB-SubCell"/>
</dbReference>
<name>A0A411HK11_9GAMM</name>
<sequence length="173" mass="18517">MQQPPTLPALNPYAAPVARVEDISDDQLVLADRGIRLAAAIIDGLIVFGGVAVLGIIAAIAVPAFGKNHSGFLAFFGIAVLILFVALIIINMVMLHRHGQTIAKRLFGIKIVRGDGSRCALSRIIFARWLPVTLLGAIPLVGWIASLTDALMIFGETQRCLHDVFADTLVVKV</sequence>
<gene>
    <name evidence="8" type="ORF">ELE36_10940</name>
</gene>
<dbReference type="InterPro" id="IPR010432">
    <property type="entry name" value="RDD"/>
</dbReference>
<feature type="transmembrane region" description="Helical" evidence="6">
    <location>
        <begin position="72"/>
        <end position="95"/>
    </location>
</feature>
<evidence type="ECO:0000256" key="4">
    <source>
        <dbReference type="ARBA" id="ARBA00022989"/>
    </source>
</evidence>
<feature type="domain" description="RDD" evidence="7">
    <location>
        <begin position="31"/>
        <end position="166"/>
    </location>
</feature>
<dbReference type="PANTHER" id="PTHR36115">
    <property type="entry name" value="PROLINE-RICH ANTIGEN HOMOLOG-RELATED"/>
    <property type="match status" value="1"/>
</dbReference>
<accession>A0A411HK11</accession>
<keyword evidence="2" id="KW-1003">Cell membrane</keyword>
<evidence type="ECO:0000313" key="9">
    <source>
        <dbReference type="Proteomes" id="UP000291562"/>
    </source>
</evidence>
<evidence type="ECO:0000259" key="7">
    <source>
        <dbReference type="Pfam" id="PF06271"/>
    </source>
</evidence>
<dbReference type="EMBL" id="CP035704">
    <property type="protein sequence ID" value="QBB70828.1"/>
    <property type="molecule type" value="Genomic_DNA"/>
</dbReference>
<keyword evidence="3 6" id="KW-0812">Transmembrane</keyword>
<feature type="transmembrane region" description="Helical" evidence="6">
    <location>
        <begin position="126"/>
        <end position="145"/>
    </location>
</feature>
<dbReference type="Proteomes" id="UP000291562">
    <property type="component" value="Chromosome"/>
</dbReference>
<comment type="subcellular location">
    <subcellularLocation>
        <location evidence="1">Cell membrane</location>
        <topology evidence="1">Multi-pass membrane protein</topology>
    </subcellularLocation>
</comment>
<evidence type="ECO:0000256" key="5">
    <source>
        <dbReference type="ARBA" id="ARBA00023136"/>
    </source>
</evidence>
<evidence type="ECO:0000256" key="1">
    <source>
        <dbReference type="ARBA" id="ARBA00004651"/>
    </source>
</evidence>
<proteinExistence type="predicted"/>
<dbReference type="InterPro" id="IPR051791">
    <property type="entry name" value="Pra-immunoreactive"/>
</dbReference>
<feature type="transmembrane region" description="Helical" evidence="6">
    <location>
        <begin position="37"/>
        <end position="66"/>
    </location>
</feature>
<dbReference type="AlphaFoldDB" id="A0A411HK11"/>
<dbReference type="OrthoDB" id="8612316at2"/>
<dbReference type="RefSeq" id="WP_129833237.1">
    <property type="nucleotide sequence ID" value="NZ_CP035704.1"/>
</dbReference>
<protein>
    <submittedName>
        <fullName evidence="8">RDD family protein</fullName>
    </submittedName>
</protein>